<keyword evidence="3" id="KW-1185">Reference proteome</keyword>
<evidence type="ECO:0000256" key="1">
    <source>
        <dbReference type="SAM" id="MobiDB-lite"/>
    </source>
</evidence>
<evidence type="ECO:0000313" key="3">
    <source>
        <dbReference type="Proteomes" id="UP000326759"/>
    </source>
</evidence>
<feature type="compositionally biased region" description="Basic and acidic residues" evidence="1">
    <location>
        <begin position="1"/>
        <end position="11"/>
    </location>
</feature>
<accession>A0A5N5T2D8</accession>
<evidence type="ECO:0000313" key="2">
    <source>
        <dbReference type="EMBL" id="KAB7500671.1"/>
    </source>
</evidence>
<sequence>MNDFQEGERNPMRPSFEPFCENPEDTRRRMERRRLNKQFRNKGYQSSSAADVGSEDTSNNSSASYAQKSSTKTNKHSGKQWRQGAQERVMMRVDEGFTEENIKKTPTTEKHKTKISDIK</sequence>
<proteinExistence type="predicted"/>
<name>A0A5N5T2D8_9CRUS</name>
<organism evidence="2 3">
    <name type="scientific">Armadillidium nasatum</name>
    <dbReference type="NCBI Taxonomy" id="96803"/>
    <lineage>
        <taxon>Eukaryota</taxon>
        <taxon>Metazoa</taxon>
        <taxon>Ecdysozoa</taxon>
        <taxon>Arthropoda</taxon>
        <taxon>Crustacea</taxon>
        <taxon>Multicrustacea</taxon>
        <taxon>Malacostraca</taxon>
        <taxon>Eumalacostraca</taxon>
        <taxon>Peracarida</taxon>
        <taxon>Isopoda</taxon>
        <taxon>Oniscidea</taxon>
        <taxon>Crinocheta</taxon>
        <taxon>Armadillidiidae</taxon>
        <taxon>Armadillidium</taxon>
    </lineage>
</organism>
<gene>
    <name evidence="2" type="ORF">Anas_14133</name>
</gene>
<dbReference type="Proteomes" id="UP000326759">
    <property type="component" value="Unassembled WGS sequence"/>
</dbReference>
<feature type="compositionally biased region" description="Polar residues" evidence="1">
    <location>
        <begin position="43"/>
        <end position="72"/>
    </location>
</feature>
<reference evidence="2 3" key="1">
    <citation type="journal article" date="2019" name="PLoS Biol.">
        <title>Sex chromosomes control vertical transmission of feminizing Wolbachia symbionts in an isopod.</title>
        <authorList>
            <person name="Becking T."/>
            <person name="Chebbi M.A."/>
            <person name="Giraud I."/>
            <person name="Moumen B."/>
            <person name="Laverre T."/>
            <person name="Caubet Y."/>
            <person name="Peccoud J."/>
            <person name="Gilbert C."/>
            <person name="Cordaux R."/>
        </authorList>
    </citation>
    <scope>NUCLEOTIDE SEQUENCE [LARGE SCALE GENOMIC DNA]</scope>
    <source>
        <strain evidence="2">ANa2</strain>
        <tissue evidence="2">Whole body excluding digestive tract and cuticle</tissue>
    </source>
</reference>
<dbReference type="AlphaFoldDB" id="A0A5N5T2D8"/>
<dbReference type="EMBL" id="SEYY01013135">
    <property type="protein sequence ID" value="KAB7500671.1"/>
    <property type="molecule type" value="Genomic_DNA"/>
</dbReference>
<feature type="compositionally biased region" description="Basic residues" evidence="1">
    <location>
        <begin position="29"/>
        <end position="40"/>
    </location>
</feature>
<comment type="caution">
    <text evidence="2">The sequence shown here is derived from an EMBL/GenBank/DDBJ whole genome shotgun (WGS) entry which is preliminary data.</text>
</comment>
<protein>
    <submittedName>
        <fullName evidence="2">Uncharacterized protein</fullName>
    </submittedName>
</protein>
<feature type="compositionally biased region" description="Basic and acidic residues" evidence="1">
    <location>
        <begin position="89"/>
        <end position="119"/>
    </location>
</feature>
<feature type="region of interest" description="Disordered" evidence="1">
    <location>
        <begin position="1"/>
        <end position="119"/>
    </location>
</feature>